<dbReference type="InterPro" id="IPR003715">
    <property type="entry name" value="Poly_export_N"/>
</dbReference>
<keyword evidence="3" id="KW-0813">Transport</keyword>
<keyword evidence="18" id="KW-1185">Reference proteome</keyword>
<evidence type="ECO:0000256" key="14">
    <source>
        <dbReference type="ARBA" id="ARBA00023288"/>
    </source>
</evidence>
<evidence type="ECO:0000256" key="11">
    <source>
        <dbReference type="ARBA" id="ARBA00023136"/>
    </source>
</evidence>
<name>A0ABW0RM08_9GAMM</name>
<evidence type="ECO:0000259" key="16">
    <source>
        <dbReference type="Pfam" id="PF22461"/>
    </source>
</evidence>
<comment type="caution">
    <text evidence="17">The sequence shown here is derived from an EMBL/GenBank/DDBJ whole genome shotgun (WGS) entry which is preliminary data.</text>
</comment>
<dbReference type="InterPro" id="IPR049712">
    <property type="entry name" value="Poly_export"/>
</dbReference>
<keyword evidence="7" id="KW-0732">Signal</keyword>
<evidence type="ECO:0000256" key="9">
    <source>
        <dbReference type="ARBA" id="ARBA00023065"/>
    </source>
</evidence>
<feature type="domain" description="SLBB" evidence="16">
    <location>
        <begin position="122"/>
        <end position="202"/>
    </location>
</feature>
<evidence type="ECO:0000256" key="6">
    <source>
        <dbReference type="ARBA" id="ARBA00022692"/>
    </source>
</evidence>
<keyword evidence="4" id="KW-1134">Transmembrane beta strand</keyword>
<dbReference type="Pfam" id="PF02563">
    <property type="entry name" value="Poly_export"/>
    <property type="match status" value="1"/>
</dbReference>
<dbReference type="PANTHER" id="PTHR33619">
    <property type="entry name" value="POLYSACCHARIDE EXPORT PROTEIN GFCE-RELATED"/>
    <property type="match status" value="1"/>
</dbReference>
<dbReference type="InterPro" id="IPR054765">
    <property type="entry name" value="SLBB_dom"/>
</dbReference>
<keyword evidence="9" id="KW-0406">Ion transport</keyword>
<dbReference type="Pfam" id="PF22461">
    <property type="entry name" value="SLBB_2"/>
    <property type="match status" value="1"/>
</dbReference>
<feature type="domain" description="Polysaccharide export protein N-terminal" evidence="15">
    <location>
        <begin position="38"/>
        <end position="112"/>
    </location>
</feature>
<keyword evidence="6" id="KW-0812">Transmembrane</keyword>
<evidence type="ECO:0000256" key="1">
    <source>
        <dbReference type="ARBA" id="ARBA00004571"/>
    </source>
</evidence>
<keyword evidence="5" id="KW-0762">Sugar transport</keyword>
<comment type="similarity">
    <text evidence="2">Belongs to the BexD/CtrA/VexA family.</text>
</comment>
<proteinExistence type="inferred from homology"/>
<evidence type="ECO:0000256" key="3">
    <source>
        <dbReference type="ARBA" id="ARBA00022448"/>
    </source>
</evidence>
<keyword evidence="12" id="KW-0564">Palmitate</keyword>
<gene>
    <name evidence="17" type="ORF">ACFPQA_03025</name>
</gene>
<comment type="subcellular location">
    <subcellularLocation>
        <location evidence="1">Cell outer membrane</location>
        <topology evidence="1">Multi-pass membrane protein</topology>
    </subcellularLocation>
</comment>
<dbReference type="InterPro" id="IPR017477">
    <property type="entry name" value="PEP-CTERM_polysacc_export"/>
</dbReference>
<organism evidence="17 18">
    <name type="scientific">Marinobacter koreensis</name>
    <dbReference type="NCBI Taxonomy" id="335974"/>
    <lineage>
        <taxon>Bacteria</taxon>
        <taxon>Pseudomonadati</taxon>
        <taxon>Pseudomonadota</taxon>
        <taxon>Gammaproteobacteria</taxon>
        <taxon>Pseudomonadales</taxon>
        <taxon>Marinobacteraceae</taxon>
        <taxon>Marinobacter</taxon>
    </lineage>
</organism>
<evidence type="ECO:0000256" key="10">
    <source>
        <dbReference type="ARBA" id="ARBA00023114"/>
    </source>
</evidence>
<keyword evidence="11" id="KW-0472">Membrane</keyword>
<dbReference type="Proteomes" id="UP001596055">
    <property type="component" value="Unassembled WGS sequence"/>
</dbReference>
<evidence type="ECO:0000256" key="2">
    <source>
        <dbReference type="ARBA" id="ARBA00009450"/>
    </source>
</evidence>
<reference evidence="18" key="1">
    <citation type="journal article" date="2019" name="Int. J. Syst. Evol. Microbiol.">
        <title>The Global Catalogue of Microorganisms (GCM) 10K type strain sequencing project: providing services to taxonomists for standard genome sequencing and annotation.</title>
        <authorList>
            <consortium name="The Broad Institute Genomics Platform"/>
            <consortium name="The Broad Institute Genome Sequencing Center for Infectious Disease"/>
            <person name="Wu L."/>
            <person name="Ma J."/>
        </authorList>
    </citation>
    <scope>NUCLEOTIDE SEQUENCE [LARGE SCALE GENOMIC DNA]</scope>
    <source>
        <strain evidence="18">CGMCC 4.1799</strain>
    </source>
</reference>
<dbReference type="Gene3D" id="3.30.1950.10">
    <property type="entry name" value="wza like domain"/>
    <property type="match status" value="1"/>
</dbReference>
<evidence type="ECO:0000256" key="8">
    <source>
        <dbReference type="ARBA" id="ARBA00023047"/>
    </source>
</evidence>
<keyword evidence="13" id="KW-0998">Cell outer membrane</keyword>
<evidence type="ECO:0000256" key="4">
    <source>
        <dbReference type="ARBA" id="ARBA00022452"/>
    </source>
</evidence>
<keyword evidence="10" id="KW-0626">Porin</keyword>
<dbReference type="PANTHER" id="PTHR33619:SF3">
    <property type="entry name" value="POLYSACCHARIDE EXPORT PROTEIN GFCE-RELATED"/>
    <property type="match status" value="1"/>
</dbReference>
<dbReference type="NCBIfam" id="TIGR03027">
    <property type="entry name" value="pepcterm_export"/>
    <property type="match status" value="1"/>
</dbReference>
<evidence type="ECO:0000256" key="13">
    <source>
        <dbReference type="ARBA" id="ARBA00023237"/>
    </source>
</evidence>
<evidence type="ECO:0000256" key="12">
    <source>
        <dbReference type="ARBA" id="ARBA00023139"/>
    </source>
</evidence>
<keyword evidence="8" id="KW-0625">Polysaccharide transport</keyword>
<dbReference type="Gene3D" id="3.10.560.10">
    <property type="entry name" value="Outer membrane lipoprotein wza domain like"/>
    <property type="match status" value="1"/>
</dbReference>
<evidence type="ECO:0000313" key="18">
    <source>
        <dbReference type="Proteomes" id="UP001596055"/>
    </source>
</evidence>
<evidence type="ECO:0000256" key="7">
    <source>
        <dbReference type="ARBA" id="ARBA00022729"/>
    </source>
</evidence>
<dbReference type="EMBL" id="JBHSNL010000001">
    <property type="protein sequence ID" value="MFC5544012.1"/>
    <property type="molecule type" value="Genomic_DNA"/>
</dbReference>
<evidence type="ECO:0000313" key="17">
    <source>
        <dbReference type="EMBL" id="MFC5544012.1"/>
    </source>
</evidence>
<evidence type="ECO:0000259" key="15">
    <source>
        <dbReference type="Pfam" id="PF02563"/>
    </source>
</evidence>
<accession>A0ABW0RM08</accession>
<dbReference type="RefSeq" id="WP_248158222.1">
    <property type="nucleotide sequence ID" value="NZ_JAKZAJ010000003.1"/>
</dbReference>
<sequence>MGMVTFLRTLILVFLAGLLGACSGMPSSADMPKVSEIQPEPYLIGIGDTISIHVWRNPELSQSIVVRPDGYISMPLMGDVKADGKEPEALASEISVALGEYIRTPEVTVMVTNPSSKEFRNRVRITGQVANPQSVSFQPGMTVLDLVLMAGGVTDFAADDRAVMHRKVEGEYKSYRLDLEAMITDGDMSTNYALQPGDVISVPRKQLFRGEL</sequence>
<protein>
    <submittedName>
        <fullName evidence="17">XrtA/PEP-CTERM system exopolysaccharide export protein</fullName>
    </submittedName>
</protein>
<evidence type="ECO:0000256" key="5">
    <source>
        <dbReference type="ARBA" id="ARBA00022597"/>
    </source>
</evidence>
<keyword evidence="14" id="KW-0449">Lipoprotein</keyword>